<dbReference type="EMBL" id="CP130472">
    <property type="protein sequence ID" value="WLS43304.1"/>
    <property type="molecule type" value="Genomic_DNA"/>
</dbReference>
<name>A0AAJ6KXB8_9ACTN</name>
<organism evidence="2 3">
    <name type="scientific">Micromonospora profundi</name>
    <dbReference type="NCBI Taxonomy" id="1420889"/>
    <lineage>
        <taxon>Bacteria</taxon>
        <taxon>Bacillati</taxon>
        <taxon>Actinomycetota</taxon>
        <taxon>Actinomycetes</taxon>
        <taxon>Micromonosporales</taxon>
        <taxon>Micromonosporaceae</taxon>
        <taxon>Micromonospora</taxon>
    </lineage>
</organism>
<evidence type="ECO:0000313" key="2">
    <source>
        <dbReference type="EMBL" id="WLS43304.1"/>
    </source>
</evidence>
<feature type="domain" description="KAP NTPase" evidence="1">
    <location>
        <begin position="10"/>
        <end position="276"/>
    </location>
</feature>
<dbReference type="Proteomes" id="UP001235874">
    <property type="component" value="Chromosome"/>
</dbReference>
<dbReference type="SUPFAM" id="SSF52540">
    <property type="entry name" value="P-loop containing nucleoside triphosphate hydrolases"/>
    <property type="match status" value="1"/>
</dbReference>
<dbReference type="InterPro" id="IPR027417">
    <property type="entry name" value="P-loop_NTPase"/>
</dbReference>
<proteinExistence type="predicted"/>
<dbReference type="Pfam" id="PF07693">
    <property type="entry name" value="KAP_NTPase"/>
    <property type="match status" value="1"/>
</dbReference>
<gene>
    <name evidence="2" type="ORF">Q3V37_17980</name>
</gene>
<dbReference type="KEGG" id="mprn:Q3V37_17980"/>
<dbReference type="Gene3D" id="3.40.50.300">
    <property type="entry name" value="P-loop containing nucleotide triphosphate hydrolases"/>
    <property type="match status" value="1"/>
</dbReference>
<dbReference type="RefSeq" id="WP_306270728.1">
    <property type="nucleotide sequence ID" value="NZ_CP130472.1"/>
</dbReference>
<evidence type="ECO:0000259" key="1">
    <source>
        <dbReference type="Pfam" id="PF07693"/>
    </source>
</evidence>
<reference evidence="2 3" key="1">
    <citation type="submission" date="2023-07" db="EMBL/GenBank/DDBJ databases">
        <title>Micromonospora profundi TRM 95458 converts glycerol to a new osmotic compound.</title>
        <authorList>
            <person name="Lu D."/>
        </authorList>
    </citation>
    <scope>NUCLEOTIDE SEQUENCE [LARGE SCALE GENOMIC DNA]</scope>
    <source>
        <strain evidence="2 3">TRM95458</strain>
    </source>
</reference>
<sequence length="664" mass="73170">MASIVHEVRSVDVVQGYVIALSGPWGSGKTSLLNLIRLQLDGAPRLPVVNFNPWMFSNTEQLVQSFFGEVASQLRTKEDRLAAVAAEIEAYGELLAPLTFVPIAGPLIQRASEAAGAVRRFRESRDGSVVFRKEMLAAELTRLGERIVVILDDIDRLQTAEIRDIFKLVRLTASFPNVIYLLAFDRGRVEEALTESGIPGRGYLEKIVQTTIDVPVIADELLIAQVGQALDAALDGSPAMERFDKDRWPDVLIEVVAPLIRNVRDVRRFAASIRTTVDSLGGQIELVDLLALEATRIFLPDVFTAIADAATALTATRSSAARSGGRSDEEAVKRILEEAAEQRSVVESVISRLFPGGLRHIGGSSYGADWEKDWLKARRVAHPDILRLYLERTHTSKMAAFTDAERAFKVLADRAALEEFLSSIEPERVEDVISALEAYEGEYPSEAVPVAVTVLLNTMPCLPDRPRGMLELDARLVVSRVVLRLLRQLQGPDEVATIVREALPEITTLSARLQLVLLVGHRKGAGHKLVSEAVATELEGDLAQAVRSEEPADVSKERDYLRVLYWAYRQAGGQNATLDAGHRPAVHAQVLITAKTETLRSSGDSRVVKREALLRWPILEELYGGQEALRQAIDSVSEIAEENPDLARVIDLAKKYLGGWRPED</sequence>
<keyword evidence="3" id="KW-1185">Reference proteome</keyword>
<dbReference type="InterPro" id="IPR011646">
    <property type="entry name" value="KAP_P-loop"/>
</dbReference>
<accession>A0AAJ6KXB8</accession>
<dbReference type="AlphaFoldDB" id="A0AAJ6KXB8"/>
<evidence type="ECO:0000313" key="3">
    <source>
        <dbReference type="Proteomes" id="UP001235874"/>
    </source>
</evidence>
<protein>
    <submittedName>
        <fullName evidence="2">P-loop NTPase fold protein</fullName>
    </submittedName>
</protein>